<gene>
    <name evidence="2" type="ORF">PENTCL1PPCAC_27528</name>
</gene>
<comment type="caution">
    <text evidence="2">The sequence shown here is derived from an EMBL/GenBank/DDBJ whole genome shotgun (WGS) entry which is preliminary data.</text>
</comment>
<proteinExistence type="predicted"/>
<name>A0AAV5UG49_9BILA</name>
<dbReference type="Proteomes" id="UP001432027">
    <property type="component" value="Unassembled WGS sequence"/>
</dbReference>
<dbReference type="AlphaFoldDB" id="A0AAV5UG49"/>
<feature type="non-terminal residue" evidence="2">
    <location>
        <position position="1"/>
    </location>
</feature>
<evidence type="ECO:0000256" key="1">
    <source>
        <dbReference type="SAM" id="MobiDB-lite"/>
    </source>
</evidence>
<keyword evidence="3" id="KW-1185">Reference proteome</keyword>
<protein>
    <submittedName>
        <fullName evidence="2">Uncharacterized protein</fullName>
    </submittedName>
</protein>
<organism evidence="2 3">
    <name type="scientific">Pristionchus entomophagus</name>
    <dbReference type="NCBI Taxonomy" id="358040"/>
    <lineage>
        <taxon>Eukaryota</taxon>
        <taxon>Metazoa</taxon>
        <taxon>Ecdysozoa</taxon>
        <taxon>Nematoda</taxon>
        <taxon>Chromadorea</taxon>
        <taxon>Rhabditida</taxon>
        <taxon>Rhabditina</taxon>
        <taxon>Diplogasteromorpha</taxon>
        <taxon>Diplogasteroidea</taxon>
        <taxon>Neodiplogasteridae</taxon>
        <taxon>Pristionchus</taxon>
    </lineage>
</organism>
<evidence type="ECO:0000313" key="3">
    <source>
        <dbReference type="Proteomes" id="UP001432027"/>
    </source>
</evidence>
<sequence length="96" mass="10621">LNRGDRHNKILSTPHIDNGNDSSNEKAAVEDEEGSSTSSSGWSSEDVVNGDGDIDQNERQALAIIEETALLLIKEREDNLRFPNGKWIPHYECLTG</sequence>
<feature type="region of interest" description="Disordered" evidence="1">
    <location>
        <begin position="1"/>
        <end position="55"/>
    </location>
</feature>
<reference evidence="2" key="1">
    <citation type="submission" date="2023-10" db="EMBL/GenBank/DDBJ databases">
        <title>Genome assembly of Pristionchus species.</title>
        <authorList>
            <person name="Yoshida K."/>
            <person name="Sommer R.J."/>
        </authorList>
    </citation>
    <scope>NUCLEOTIDE SEQUENCE</scope>
    <source>
        <strain evidence="2">RS0144</strain>
    </source>
</reference>
<evidence type="ECO:0000313" key="2">
    <source>
        <dbReference type="EMBL" id="GMT05354.1"/>
    </source>
</evidence>
<feature type="non-terminal residue" evidence="2">
    <location>
        <position position="96"/>
    </location>
</feature>
<feature type="compositionally biased region" description="Low complexity" evidence="1">
    <location>
        <begin position="35"/>
        <end position="46"/>
    </location>
</feature>
<accession>A0AAV5UG49</accession>
<dbReference type="EMBL" id="BTSX01000006">
    <property type="protein sequence ID" value="GMT05354.1"/>
    <property type="molecule type" value="Genomic_DNA"/>
</dbReference>